<gene>
    <name evidence="5" type="ORF">HGI30_14150</name>
</gene>
<feature type="domain" description="DUF4352" evidence="4">
    <location>
        <begin position="72"/>
        <end position="193"/>
    </location>
</feature>
<keyword evidence="1" id="KW-0732">Signal</keyword>
<dbReference type="InterPro" id="IPR029050">
    <property type="entry name" value="Immunoprotect_excell_Ig-like"/>
</dbReference>
<feature type="compositionally biased region" description="Basic and acidic residues" evidence="2">
    <location>
        <begin position="51"/>
        <end position="63"/>
    </location>
</feature>
<reference evidence="5 6" key="1">
    <citation type="submission" date="2020-04" db="EMBL/GenBank/DDBJ databases">
        <title>Novel Paenibacillus strain UniB2 isolated from commercial digestive syrup.</title>
        <authorList>
            <person name="Thorat V."/>
            <person name="Kirdat K."/>
            <person name="Tiwarekar B."/>
            <person name="Yadav A."/>
        </authorList>
    </citation>
    <scope>NUCLEOTIDE SEQUENCE [LARGE SCALE GENOMIC DNA]</scope>
    <source>
        <strain evidence="5 6">UniB2</strain>
    </source>
</reference>
<evidence type="ECO:0000259" key="4">
    <source>
        <dbReference type="Pfam" id="PF11611"/>
    </source>
</evidence>
<accession>A0A6H2GYS8</accession>
<evidence type="ECO:0000313" key="6">
    <source>
        <dbReference type="Proteomes" id="UP000502136"/>
    </source>
</evidence>
<evidence type="ECO:0000313" key="5">
    <source>
        <dbReference type="EMBL" id="QJC52593.1"/>
    </source>
</evidence>
<keyword evidence="3" id="KW-1133">Transmembrane helix</keyword>
<proteinExistence type="predicted"/>
<feature type="transmembrane region" description="Helical" evidence="3">
    <location>
        <begin position="7"/>
        <end position="26"/>
    </location>
</feature>
<keyword evidence="3" id="KW-0472">Membrane</keyword>
<dbReference type="EMBL" id="CP051428">
    <property type="protein sequence ID" value="QJC52593.1"/>
    <property type="molecule type" value="Genomic_DNA"/>
</dbReference>
<name>A0A6H2GYS8_9BACL</name>
<dbReference type="InterPro" id="IPR029051">
    <property type="entry name" value="DUF4352"/>
</dbReference>
<organism evidence="5 6">
    <name type="scientific">Paenibacillus albicereus</name>
    <dbReference type="NCBI Taxonomy" id="2726185"/>
    <lineage>
        <taxon>Bacteria</taxon>
        <taxon>Bacillati</taxon>
        <taxon>Bacillota</taxon>
        <taxon>Bacilli</taxon>
        <taxon>Bacillales</taxon>
        <taxon>Paenibacillaceae</taxon>
        <taxon>Paenibacillus</taxon>
    </lineage>
</organism>
<feature type="compositionally biased region" description="Polar residues" evidence="2">
    <location>
        <begin position="32"/>
        <end position="47"/>
    </location>
</feature>
<keyword evidence="6" id="KW-1185">Reference proteome</keyword>
<dbReference type="Pfam" id="PF11611">
    <property type="entry name" value="DUF4352"/>
    <property type="match status" value="1"/>
</dbReference>
<sequence length="201" mass="21780">MKKVFKLGCLGFVGLFVIIIIIGMVASKDDSPTTANQSGEAAQTAANTGGEADKKEEAKKEEAAPAEPVMAKIGEELQVGDVVFKVNKTRVTKEIKNGEYFVFKPDAEGSAYYVVNVTITNKGKETIQTDSSFFKLLKDEIEYSPTSLLGADGFFMYDGINPGLSQTGNVAFEIPETLKDFVLNVQTGFWGTEQGQIKLAK</sequence>
<dbReference type="Gene3D" id="2.60.40.1240">
    <property type="match status" value="1"/>
</dbReference>
<evidence type="ECO:0000256" key="3">
    <source>
        <dbReference type="SAM" id="Phobius"/>
    </source>
</evidence>
<dbReference type="AlphaFoldDB" id="A0A6H2GYS8"/>
<evidence type="ECO:0000256" key="2">
    <source>
        <dbReference type="SAM" id="MobiDB-lite"/>
    </source>
</evidence>
<feature type="region of interest" description="Disordered" evidence="2">
    <location>
        <begin position="32"/>
        <end position="67"/>
    </location>
</feature>
<dbReference type="KEGG" id="palr:HGI30_14150"/>
<keyword evidence="3" id="KW-0812">Transmembrane</keyword>
<evidence type="ECO:0000256" key="1">
    <source>
        <dbReference type="ARBA" id="ARBA00022729"/>
    </source>
</evidence>
<dbReference type="Proteomes" id="UP000502136">
    <property type="component" value="Chromosome"/>
</dbReference>
<protein>
    <submittedName>
        <fullName evidence="5">DUF4352 domain-containing protein</fullName>
    </submittedName>
</protein>
<dbReference type="RefSeq" id="WP_168908148.1">
    <property type="nucleotide sequence ID" value="NZ_CP051428.1"/>
</dbReference>